<name>A0A494XI31_9BURK</name>
<proteinExistence type="predicted"/>
<sequence>MGLTLLVVSGAGDAEPAGSATQPTLQRAAAEAAAGAASHSVDGYDYLVYYANLHSHTNHSDGGLAIERCRRPSLGPDGRLQEIAQRGDSGPAEAYRYALAQGLDVLVTSEHNHMFDGSSALADVPARDAKDRFAEGLRQAQAFNSDHPGFVAIYAQEWGRSAGGHLNILGADGIVTWERNRANALLGTYPVDVGDYASLYSLMREKGWLGQFNHPDRKQFKVNGVSYGYTPDGDEVMALAEVINSDAWSSNVTEGESKRVDYGGRFDTLLMRGFHVAPTSNQDNHCANWGSSAPNRTGLLIPAGQPLNQATVFDAIRARRVFATEDKHALVVLRANGHMMGERFSNRGALTLSVEHRSRRNRAVDKVTIYEGEPDIAAKPGRPVKPGKLRVVGKQLHLTFTPTSGRHFYYAVVVQDDKTRLWSAPIWIEQHADY</sequence>
<dbReference type="AlphaFoldDB" id="A0A494XI31"/>
<dbReference type="SUPFAM" id="SSF89550">
    <property type="entry name" value="PHP domain-like"/>
    <property type="match status" value="1"/>
</dbReference>
<evidence type="ECO:0000313" key="1">
    <source>
        <dbReference type="EMBL" id="RKP50300.1"/>
    </source>
</evidence>
<dbReference type="Proteomes" id="UP000270342">
    <property type="component" value="Unassembled WGS sequence"/>
</dbReference>
<organism evidence="1 2">
    <name type="scientific">Pararobbsia silviterrae</name>
    <dbReference type="NCBI Taxonomy" id="1792498"/>
    <lineage>
        <taxon>Bacteria</taxon>
        <taxon>Pseudomonadati</taxon>
        <taxon>Pseudomonadota</taxon>
        <taxon>Betaproteobacteria</taxon>
        <taxon>Burkholderiales</taxon>
        <taxon>Burkholderiaceae</taxon>
        <taxon>Pararobbsia</taxon>
    </lineage>
</organism>
<evidence type="ECO:0000313" key="2">
    <source>
        <dbReference type="Proteomes" id="UP000270342"/>
    </source>
</evidence>
<gene>
    <name evidence="1" type="ORF">D7S86_19495</name>
</gene>
<protein>
    <submittedName>
        <fullName evidence="1">Phosphotransferase</fullName>
    </submittedName>
</protein>
<keyword evidence="2" id="KW-1185">Reference proteome</keyword>
<dbReference type="GO" id="GO:0016740">
    <property type="term" value="F:transferase activity"/>
    <property type="evidence" value="ECO:0007669"/>
    <property type="project" value="UniProtKB-KW"/>
</dbReference>
<reference evidence="1 2" key="1">
    <citation type="submission" date="2018-10" db="EMBL/GenBank/DDBJ databases">
        <title>Robbsia sp. DHC34, isolated from soil.</title>
        <authorList>
            <person name="Gao Z.-H."/>
            <person name="Qiu L.-H."/>
        </authorList>
    </citation>
    <scope>NUCLEOTIDE SEQUENCE [LARGE SCALE GENOMIC DNA]</scope>
    <source>
        <strain evidence="1 2">DHC34</strain>
    </source>
</reference>
<dbReference type="Gene3D" id="3.20.20.140">
    <property type="entry name" value="Metal-dependent hydrolases"/>
    <property type="match status" value="1"/>
</dbReference>
<dbReference type="InterPro" id="IPR016195">
    <property type="entry name" value="Pol/histidinol_Pase-like"/>
</dbReference>
<keyword evidence="1" id="KW-0808">Transferase</keyword>
<comment type="caution">
    <text evidence="1">The sequence shown here is derived from an EMBL/GenBank/DDBJ whole genome shotgun (WGS) entry which is preliminary data.</text>
</comment>
<accession>A0A494XI31</accession>
<dbReference type="NCBIfam" id="NF038032">
    <property type="entry name" value="CehA_McbA_metalo"/>
    <property type="match status" value="1"/>
</dbReference>
<dbReference type="EMBL" id="RBZU01000009">
    <property type="protein sequence ID" value="RKP50300.1"/>
    <property type="molecule type" value="Genomic_DNA"/>
</dbReference>